<sequence>MSEGSRIGFLDKSINGSIKTIKAKAKWNKTKASIINALIIMLGALITLTLGVDVDEDLVRIQKNLALIFGALLTLLSGWNVIFDYRKLWIRQKITLLALYQLKNEFDYYKVDENSNSDNMNKKIDSFFLKYQEIWDKDGQEWRDIIKNEKIRE</sequence>
<dbReference type="AlphaFoldDB" id="F6CYH1"/>
<dbReference type="KEGG" id="mpc:Mar181_1538"/>
<dbReference type="Proteomes" id="UP000009230">
    <property type="component" value="Chromosome"/>
</dbReference>
<dbReference type="EMBL" id="CP002771">
    <property type="protein sequence ID" value="AEF54580.1"/>
    <property type="molecule type" value="Genomic_DNA"/>
</dbReference>
<dbReference type="OrthoDB" id="6120678at2"/>
<keyword evidence="1" id="KW-0812">Transmembrane</keyword>
<name>F6CYH1_MARPP</name>
<evidence type="ECO:0000256" key="1">
    <source>
        <dbReference type="SAM" id="Phobius"/>
    </source>
</evidence>
<evidence type="ECO:0000313" key="3">
    <source>
        <dbReference type="Proteomes" id="UP000009230"/>
    </source>
</evidence>
<dbReference type="NCBIfam" id="NF033634">
    <property type="entry name" value="SLATT_1"/>
    <property type="match status" value="1"/>
</dbReference>
<reference evidence="2 3" key="1">
    <citation type="journal article" date="2012" name="Stand. Genomic Sci.">
        <title>Complete genome sequence of Marinomonas posidonica type strain (IVIA-Po-181(T)).</title>
        <authorList>
            <person name="Lucas-Elio P."/>
            <person name="Goodwin L."/>
            <person name="Woyke T."/>
            <person name="Pitluck S."/>
            <person name="Nolan M."/>
            <person name="Kyrpides N.C."/>
            <person name="Detter J.C."/>
            <person name="Copeland A."/>
            <person name="Lu M."/>
            <person name="Bruce D."/>
            <person name="Detter C."/>
            <person name="Tapia R."/>
            <person name="Han S."/>
            <person name="Land M.L."/>
            <person name="Ivanova N."/>
            <person name="Mikhailova N."/>
            <person name="Johnston A.W."/>
            <person name="Sanchez-Amat A."/>
        </authorList>
    </citation>
    <scope>NUCLEOTIDE SEQUENCE [LARGE SCALE GENOMIC DNA]</scope>
    <source>
        <strain evidence="3">CECT 7376 / NCIMB 14433 / IVIA-Po-181</strain>
    </source>
</reference>
<gene>
    <name evidence="2" type="ordered locus">Mar181_1538</name>
</gene>
<keyword evidence="1" id="KW-1133">Transmembrane helix</keyword>
<evidence type="ECO:0008006" key="4">
    <source>
        <dbReference type="Google" id="ProtNLM"/>
    </source>
</evidence>
<keyword evidence="3" id="KW-1185">Reference proteome</keyword>
<keyword evidence="1" id="KW-0472">Membrane</keyword>
<feature type="transmembrane region" description="Helical" evidence="1">
    <location>
        <begin position="64"/>
        <end position="83"/>
    </location>
</feature>
<feature type="transmembrane region" description="Helical" evidence="1">
    <location>
        <begin position="32"/>
        <end position="52"/>
    </location>
</feature>
<organism evidence="2 3">
    <name type="scientific">Marinomonas posidonica (strain CECT 7376 / NCIMB 14433 / IVIA-Po-181)</name>
    <dbReference type="NCBI Taxonomy" id="491952"/>
    <lineage>
        <taxon>Bacteria</taxon>
        <taxon>Pseudomonadati</taxon>
        <taxon>Pseudomonadota</taxon>
        <taxon>Gammaproteobacteria</taxon>
        <taxon>Oceanospirillales</taxon>
        <taxon>Oceanospirillaceae</taxon>
        <taxon>Marinomonas</taxon>
    </lineage>
</organism>
<dbReference type="HOGENOM" id="CLU_133672_1_0_6"/>
<dbReference type="eggNOG" id="ENOG5034ADC">
    <property type="taxonomic scope" value="Bacteria"/>
</dbReference>
<proteinExistence type="predicted"/>
<dbReference type="RefSeq" id="WP_013796055.1">
    <property type="nucleotide sequence ID" value="NC_015559.1"/>
</dbReference>
<evidence type="ECO:0000313" key="2">
    <source>
        <dbReference type="EMBL" id="AEF54580.1"/>
    </source>
</evidence>
<accession>F6CYH1</accession>
<protein>
    <recommendedName>
        <fullName evidence="4">SMODS and SLOG-associating 2TM effector domain-containing protein</fullName>
    </recommendedName>
</protein>